<dbReference type="InterPro" id="IPR036388">
    <property type="entry name" value="WH-like_DNA-bd_sf"/>
</dbReference>
<dbReference type="PANTHER" id="PTHR43712">
    <property type="entry name" value="PUTATIVE (AFU_ORTHOLOGUE AFUA_4G14580)-RELATED"/>
    <property type="match status" value="1"/>
</dbReference>
<dbReference type="VEuPathDB" id="FungiDB:BO82DRAFT_421510"/>
<keyword evidence="3" id="KW-0949">S-adenosyl-L-methionine</keyword>
<proteinExistence type="predicted"/>
<organism evidence="6 7">
    <name type="scientific">Aspergillus uvarum CBS 121591</name>
    <dbReference type="NCBI Taxonomy" id="1448315"/>
    <lineage>
        <taxon>Eukaryota</taxon>
        <taxon>Fungi</taxon>
        <taxon>Dikarya</taxon>
        <taxon>Ascomycota</taxon>
        <taxon>Pezizomycotina</taxon>
        <taxon>Eurotiomycetes</taxon>
        <taxon>Eurotiomycetidae</taxon>
        <taxon>Eurotiales</taxon>
        <taxon>Aspergillaceae</taxon>
        <taxon>Aspergillus</taxon>
        <taxon>Aspergillus subgen. Circumdati</taxon>
    </lineage>
</organism>
<dbReference type="PROSITE" id="PS51683">
    <property type="entry name" value="SAM_OMT_II"/>
    <property type="match status" value="1"/>
</dbReference>
<dbReference type="RefSeq" id="XP_025488868.1">
    <property type="nucleotide sequence ID" value="XM_025640174.1"/>
</dbReference>
<dbReference type="InterPro" id="IPR036390">
    <property type="entry name" value="WH_DNA-bd_sf"/>
</dbReference>
<dbReference type="EMBL" id="KZ821727">
    <property type="protein sequence ID" value="PYH78668.1"/>
    <property type="molecule type" value="Genomic_DNA"/>
</dbReference>
<dbReference type="SUPFAM" id="SSF46785">
    <property type="entry name" value="Winged helix' DNA-binding domain"/>
    <property type="match status" value="1"/>
</dbReference>
<dbReference type="InterPro" id="IPR001077">
    <property type="entry name" value="COMT_C"/>
</dbReference>
<dbReference type="Pfam" id="PF08100">
    <property type="entry name" value="Dimerisation"/>
    <property type="match status" value="1"/>
</dbReference>
<gene>
    <name evidence="6" type="ORF">BO82DRAFT_421510</name>
</gene>
<evidence type="ECO:0000259" key="4">
    <source>
        <dbReference type="Pfam" id="PF00891"/>
    </source>
</evidence>
<evidence type="ECO:0000256" key="2">
    <source>
        <dbReference type="ARBA" id="ARBA00022679"/>
    </source>
</evidence>
<dbReference type="GO" id="GO:0008171">
    <property type="term" value="F:O-methyltransferase activity"/>
    <property type="evidence" value="ECO:0007669"/>
    <property type="project" value="InterPro"/>
</dbReference>
<dbReference type="GeneID" id="37142916"/>
<evidence type="ECO:0000313" key="7">
    <source>
        <dbReference type="Proteomes" id="UP000248340"/>
    </source>
</evidence>
<accession>A0A319CSU8</accession>
<dbReference type="InterPro" id="IPR012967">
    <property type="entry name" value="COMT_dimerisation"/>
</dbReference>
<dbReference type="Gene3D" id="3.40.50.150">
    <property type="entry name" value="Vaccinia Virus protein VP39"/>
    <property type="match status" value="1"/>
</dbReference>
<keyword evidence="2 6" id="KW-0808">Transferase</keyword>
<evidence type="ECO:0000259" key="5">
    <source>
        <dbReference type="Pfam" id="PF08100"/>
    </source>
</evidence>
<feature type="domain" description="O-methyltransferase dimerisation" evidence="5">
    <location>
        <begin position="75"/>
        <end position="142"/>
    </location>
</feature>
<feature type="domain" description="O-methyltransferase C-terminal" evidence="4">
    <location>
        <begin position="173"/>
        <end position="385"/>
    </location>
</feature>
<dbReference type="Proteomes" id="UP000248340">
    <property type="component" value="Unassembled WGS sequence"/>
</dbReference>
<dbReference type="SUPFAM" id="SSF53335">
    <property type="entry name" value="S-adenosyl-L-methionine-dependent methyltransferases"/>
    <property type="match status" value="1"/>
</dbReference>
<dbReference type="PANTHER" id="PTHR43712:SF1">
    <property type="entry name" value="HYPOTHETICAL O-METHYLTRANSFERASE (EUROFUNG)-RELATED"/>
    <property type="match status" value="1"/>
</dbReference>
<dbReference type="GO" id="GO:0032259">
    <property type="term" value="P:methylation"/>
    <property type="evidence" value="ECO:0007669"/>
    <property type="project" value="UniProtKB-KW"/>
</dbReference>
<dbReference type="InterPro" id="IPR016461">
    <property type="entry name" value="COMT-like"/>
</dbReference>
<keyword evidence="1 6" id="KW-0489">Methyltransferase</keyword>
<evidence type="ECO:0000256" key="3">
    <source>
        <dbReference type="ARBA" id="ARBA00022691"/>
    </source>
</evidence>
<keyword evidence="7" id="KW-1185">Reference proteome</keyword>
<dbReference type="InterPro" id="IPR029063">
    <property type="entry name" value="SAM-dependent_MTases_sf"/>
</dbReference>
<name>A0A319CSU8_9EURO</name>
<reference evidence="6 7" key="1">
    <citation type="submission" date="2016-12" db="EMBL/GenBank/DDBJ databases">
        <title>The genomes of Aspergillus section Nigri reveals drivers in fungal speciation.</title>
        <authorList>
            <consortium name="DOE Joint Genome Institute"/>
            <person name="Vesth T.C."/>
            <person name="Nybo J."/>
            <person name="Theobald S."/>
            <person name="Brandl J."/>
            <person name="Frisvad J.C."/>
            <person name="Nielsen K.F."/>
            <person name="Lyhne E.K."/>
            <person name="Kogle M.E."/>
            <person name="Kuo A."/>
            <person name="Riley R."/>
            <person name="Clum A."/>
            <person name="Nolan M."/>
            <person name="Lipzen A."/>
            <person name="Salamov A."/>
            <person name="Henrissat B."/>
            <person name="Wiebenga A."/>
            <person name="De Vries R.P."/>
            <person name="Grigoriev I.V."/>
            <person name="Mortensen U.H."/>
            <person name="Andersen M.R."/>
            <person name="Baker S.E."/>
        </authorList>
    </citation>
    <scope>NUCLEOTIDE SEQUENCE [LARGE SCALE GENOMIC DNA]</scope>
    <source>
        <strain evidence="6 7">CBS 121591</strain>
    </source>
</reference>
<dbReference type="AlphaFoldDB" id="A0A319CSU8"/>
<dbReference type="Pfam" id="PF00891">
    <property type="entry name" value="Methyltransf_2"/>
    <property type="match status" value="1"/>
</dbReference>
<dbReference type="GO" id="GO:0046983">
    <property type="term" value="F:protein dimerization activity"/>
    <property type="evidence" value="ECO:0007669"/>
    <property type="project" value="InterPro"/>
</dbReference>
<evidence type="ECO:0000313" key="6">
    <source>
        <dbReference type="EMBL" id="PYH78668.1"/>
    </source>
</evidence>
<sequence>MTVPDKTEAAQRLAVQTDVDAIVAAAQRFMGAGDGDTTGDEAKLDLQRKASSLIQTLRGPVPSALSSFEDVMGSLRTLLAAGVFHTIPKGGAPMTAREISSRTGMEKSVLVRLMRAVTPFGPFRETGEEEYAHTPYSEAYLTADIAGCFPVMADFIFGPVLQICDFLGQHDWKDAITTRNNPFTLAHNCPGETMFEYLYKNPKHVAPVTKAEAADVEQMAMDRYPWEDRLGGAAEDRVALVDIAGSHGNATRQIRKIAPGLQGRRFIVQDLEPVIREHSRTLRADGIEPQVYDFLKQAQPIRGAAIYYFRRIFHDWPDVPEAMKILQNTAVAMDRSQSRLLIHDIIVPETGATMTHAWQDLSLMAIGGIERTAKNFASLLDSAGLELVQVWRKPGDIMGIVEARLK</sequence>
<dbReference type="Gene3D" id="1.10.10.10">
    <property type="entry name" value="Winged helix-like DNA-binding domain superfamily/Winged helix DNA-binding domain"/>
    <property type="match status" value="1"/>
</dbReference>
<dbReference type="GO" id="GO:0044550">
    <property type="term" value="P:secondary metabolite biosynthetic process"/>
    <property type="evidence" value="ECO:0007669"/>
    <property type="project" value="UniProtKB-ARBA"/>
</dbReference>
<evidence type="ECO:0000256" key="1">
    <source>
        <dbReference type="ARBA" id="ARBA00022603"/>
    </source>
</evidence>
<protein>
    <submittedName>
        <fullName evidence="6">Putative O-methyltransferase</fullName>
    </submittedName>
</protein>
<dbReference type="OrthoDB" id="1535081at2759"/>